<comment type="caution">
    <text evidence="1">The sequence shown here is derived from an EMBL/GenBank/DDBJ whole genome shotgun (WGS) entry which is preliminary data.</text>
</comment>
<dbReference type="AlphaFoldDB" id="A0A0B1ZQX9"/>
<dbReference type="Proteomes" id="UP000031057">
    <property type="component" value="Unassembled WGS sequence"/>
</dbReference>
<dbReference type="EMBL" id="JTDI01000001">
    <property type="protein sequence ID" value="KHK93565.1"/>
    <property type="molecule type" value="Genomic_DNA"/>
</dbReference>
<name>A0A0B1ZQX9_9SPHN</name>
<reference evidence="1 2" key="1">
    <citation type="submission" date="2014-10" db="EMBL/GenBank/DDBJ databases">
        <title>Genome sequence of Novosphingobium malaysiense MUSC 273(T).</title>
        <authorList>
            <person name="Lee L.-H."/>
        </authorList>
    </citation>
    <scope>NUCLEOTIDE SEQUENCE [LARGE SCALE GENOMIC DNA]</scope>
    <source>
        <strain evidence="1 2">MUSC 273</strain>
    </source>
</reference>
<accession>A0A0B1ZQX9</accession>
<keyword evidence="2" id="KW-1185">Reference proteome</keyword>
<dbReference type="OrthoDB" id="9181378at2"/>
<evidence type="ECO:0000313" key="2">
    <source>
        <dbReference type="Proteomes" id="UP000031057"/>
    </source>
</evidence>
<proteinExistence type="predicted"/>
<organism evidence="1 2">
    <name type="scientific">Novosphingobium malaysiense</name>
    <dbReference type="NCBI Taxonomy" id="1348853"/>
    <lineage>
        <taxon>Bacteria</taxon>
        <taxon>Pseudomonadati</taxon>
        <taxon>Pseudomonadota</taxon>
        <taxon>Alphaproteobacteria</taxon>
        <taxon>Sphingomonadales</taxon>
        <taxon>Sphingomonadaceae</taxon>
        <taxon>Novosphingobium</taxon>
    </lineage>
</organism>
<sequence>MPKAFDLLAAAAAFARETGVPINDEDLVPKFVADAAAQLRAALGDTALIHGTRTENLFEAMVLSLGRFKLFKAEDVGRVHATAPLRAPDFRIVLHDGEQWLIEVKNVRQENPHKQQTTMSAAYLESLQAYADVVGVPLRIAIYWSRWNIWTLIAPDRFGTAAGGLKVRMPQAIMASELARLGDVSISTVSPLRLVLGADLNKPSSLGSDDVANFTIESARLFSGEVELTDEKDRQLAEMLLLFGEWPIEGLYPVMDGDVLVGVEFVSVPEEPSGIGFDSIGWASRIFSRFFAESTVKGDQVIQLSRGPAPERFAPLGSWDFAGSNLPLWLFQLQPSTAEDSSK</sequence>
<dbReference type="RefSeq" id="WP_039279831.1">
    <property type="nucleotide sequence ID" value="NZ_JTDI01000001.1"/>
</dbReference>
<protein>
    <submittedName>
        <fullName evidence="1">Uncharacterized protein</fullName>
    </submittedName>
</protein>
<gene>
    <name evidence="1" type="ORF">LK12_04795</name>
</gene>
<dbReference type="STRING" id="1348853.LK12_04795"/>
<evidence type="ECO:0000313" key="1">
    <source>
        <dbReference type="EMBL" id="KHK93565.1"/>
    </source>
</evidence>